<dbReference type="NCBIfam" id="TIGR00831">
    <property type="entry name" value="a_cpa1"/>
    <property type="match status" value="1"/>
</dbReference>
<keyword evidence="10" id="KW-0050">Antiport</keyword>
<keyword evidence="4 10" id="KW-0812">Transmembrane</keyword>
<dbReference type="PANTHER" id="PTHR10110:SF86">
    <property type="entry name" value="SODIUM_HYDROGEN EXCHANGER 7"/>
    <property type="match status" value="1"/>
</dbReference>
<gene>
    <name evidence="12" type="ORF">DRF59_08975</name>
</gene>
<dbReference type="GO" id="GO:0051453">
    <property type="term" value="P:regulation of intracellular pH"/>
    <property type="evidence" value="ECO:0007669"/>
    <property type="project" value="TreeGrafter"/>
</dbReference>
<dbReference type="GO" id="GO:0005886">
    <property type="term" value="C:plasma membrane"/>
    <property type="evidence" value="ECO:0007669"/>
    <property type="project" value="UniProtKB-SubCell"/>
</dbReference>
<comment type="caution">
    <text evidence="12">The sequence shown here is derived from an EMBL/GenBank/DDBJ whole genome shotgun (WGS) entry which is preliminary data.</text>
</comment>
<keyword evidence="3 10" id="KW-1003">Cell membrane</keyword>
<evidence type="ECO:0000256" key="8">
    <source>
        <dbReference type="ARBA" id="ARBA00023136"/>
    </source>
</evidence>
<proteinExistence type="inferred from homology"/>
<dbReference type="InterPro" id="IPR006153">
    <property type="entry name" value="Cation/H_exchanger_TM"/>
</dbReference>
<organism evidence="12 13">
    <name type="scientific">Chryseobacterium flavum</name>
    <dbReference type="NCBI Taxonomy" id="415851"/>
    <lineage>
        <taxon>Bacteria</taxon>
        <taxon>Pseudomonadati</taxon>
        <taxon>Bacteroidota</taxon>
        <taxon>Flavobacteriia</taxon>
        <taxon>Flavobacteriales</taxon>
        <taxon>Weeksellaceae</taxon>
        <taxon>Chryseobacterium group</taxon>
        <taxon>Chryseobacterium</taxon>
    </lineage>
</organism>
<dbReference type="OrthoDB" id="9809206at2"/>
<dbReference type="GO" id="GO:0015386">
    <property type="term" value="F:potassium:proton antiporter activity"/>
    <property type="evidence" value="ECO:0007669"/>
    <property type="project" value="TreeGrafter"/>
</dbReference>
<feature type="domain" description="Cation/H+ exchanger transmembrane" evidence="11">
    <location>
        <begin position="12"/>
        <end position="410"/>
    </location>
</feature>
<dbReference type="InterPro" id="IPR004705">
    <property type="entry name" value="Cation/H_exchanger_CPA1_bac"/>
</dbReference>
<evidence type="ECO:0000256" key="3">
    <source>
        <dbReference type="ARBA" id="ARBA00022475"/>
    </source>
</evidence>
<sequence>MVENFIYYLGLVLVIIGAIMLANCLKVAYPIILVIAGLLISFIPGLPVIKIDPELIFIIFLPPLLYEAAFAVSWKEIWKLRRIITSFAFIVVFLTAISVAFVANSYIPGFSLALGFVLGGIVSPPDAVSAGAILKFVKVPKNLSTVLEGESLFNDASSLIIFRFAMVAVATGQFIWQDAVISFGWMVFGGLGIGVILAFIFLKIEKIFPTDVNMDAILSLVAPYVMYIAAEEVHASGVLAVVSGGLFLSVRRHKIFRTSESRLRGSNVWESFVFLINGIVFLLIGLDLPEIMVGLKKEGISLSEAVNYGLLVTAVLIIVRFLASLGAVFTTLIMRNFINVADRNPGMKAPVLMGWTGMRGVVSLAAALSIPVMMGNGQPFPHRDLILFITFVVILVTLILQGLTLPVLIKKLNLSDSNGGYLSEEETEHFLRKEMRRIAFRYLDENYKERRNENEYFNKLMDRWEQEDKEDSVHKLSDEAKEIYFETLEQQRIWLREENRRNPNIDEEYIRHYLTRLDLEEERLRM</sequence>
<reference evidence="12 13" key="1">
    <citation type="journal article" date="2007" name="Int. J. Syst. Evol. Microbiol.">
        <title>Chryseobacterium flavum sp. nov., isolated from polluted soil.</title>
        <authorList>
            <person name="Zhou Y."/>
            <person name="Dong J."/>
            <person name="Wang X."/>
            <person name="Huang X."/>
            <person name="Zhang K.Y."/>
            <person name="Zhang Y.Q."/>
            <person name="Guo Y.F."/>
            <person name="Lai R."/>
            <person name="Li W.J."/>
        </authorList>
    </citation>
    <scope>NUCLEOTIDE SEQUENCE [LARGE SCALE GENOMIC DNA]</scope>
    <source>
        <strain evidence="12 13">KCTC 12877</strain>
    </source>
</reference>
<feature type="transmembrane region" description="Helical" evidence="10">
    <location>
        <begin position="183"/>
        <end position="204"/>
    </location>
</feature>
<protein>
    <submittedName>
        <fullName evidence="12">Na+/H+ antiporter</fullName>
    </submittedName>
</protein>
<dbReference type="Gene3D" id="6.10.140.1330">
    <property type="match status" value="1"/>
</dbReference>
<keyword evidence="6 10" id="KW-0915">Sodium</keyword>
<dbReference type="RefSeq" id="WP_115958890.1">
    <property type="nucleotide sequence ID" value="NZ_CBCRVL010000006.1"/>
</dbReference>
<evidence type="ECO:0000256" key="6">
    <source>
        <dbReference type="ARBA" id="ARBA00023053"/>
    </source>
</evidence>
<dbReference type="GO" id="GO:0015385">
    <property type="term" value="F:sodium:proton antiporter activity"/>
    <property type="evidence" value="ECO:0007669"/>
    <property type="project" value="InterPro"/>
</dbReference>
<feature type="transmembrane region" description="Helical" evidence="10">
    <location>
        <begin position="385"/>
        <end position="409"/>
    </location>
</feature>
<keyword evidence="9 10" id="KW-0739">Sodium transport</keyword>
<evidence type="ECO:0000256" key="4">
    <source>
        <dbReference type="ARBA" id="ARBA00022692"/>
    </source>
</evidence>
<evidence type="ECO:0000256" key="2">
    <source>
        <dbReference type="ARBA" id="ARBA00022448"/>
    </source>
</evidence>
<keyword evidence="8 10" id="KW-0472">Membrane</keyword>
<name>A0A3D9CMW7_9FLAO</name>
<evidence type="ECO:0000256" key="7">
    <source>
        <dbReference type="ARBA" id="ARBA00023065"/>
    </source>
</evidence>
<feature type="transmembrane region" description="Helical" evidence="10">
    <location>
        <begin position="351"/>
        <end position="373"/>
    </location>
</feature>
<evidence type="ECO:0000313" key="12">
    <source>
        <dbReference type="EMBL" id="REC67085.1"/>
    </source>
</evidence>
<evidence type="ECO:0000256" key="5">
    <source>
        <dbReference type="ARBA" id="ARBA00022989"/>
    </source>
</evidence>
<dbReference type="GO" id="GO:0098719">
    <property type="term" value="P:sodium ion import across plasma membrane"/>
    <property type="evidence" value="ECO:0007669"/>
    <property type="project" value="TreeGrafter"/>
</dbReference>
<dbReference type="InterPro" id="IPR018422">
    <property type="entry name" value="Cation/H_exchanger_CPA1"/>
</dbReference>
<comment type="subcellular location">
    <subcellularLocation>
        <location evidence="1 10">Cell membrane</location>
        <topology evidence="1 10">Multi-pass membrane protein</topology>
    </subcellularLocation>
</comment>
<keyword evidence="2 10" id="KW-0813">Transport</keyword>
<keyword evidence="5 10" id="KW-1133">Transmembrane helix</keyword>
<keyword evidence="7 10" id="KW-0406">Ion transport</keyword>
<accession>A0A3D9CMW7</accession>
<dbReference type="AlphaFoldDB" id="A0A3D9CMW7"/>
<dbReference type="PANTHER" id="PTHR10110">
    <property type="entry name" value="SODIUM/HYDROGEN EXCHANGER"/>
    <property type="match status" value="1"/>
</dbReference>
<evidence type="ECO:0000256" key="10">
    <source>
        <dbReference type="RuleBase" id="RU366002"/>
    </source>
</evidence>
<evidence type="ECO:0000313" key="13">
    <source>
        <dbReference type="Proteomes" id="UP000256769"/>
    </source>
</evidence>
<keyword evidence="13" id="KW-1185">Reference proteome</keyword>
<feature type="transmembrane region" description="Helical" evidence="10">
    <location>
        <begin position="86"/>
        <end position="107"/>
    </location>
</feature>
<feature type="transmembrane region" description="Helical" evidence="10">
    <location>
        <begin position="224"/>
        <end position="248"/>
    </location>
</feature>
<comment type="function">
    <text evidence="10">Na(+)/H(+) antiporter that extrudes sodium in exchange for external protons.</text>
</comment>
<dbReference type="Proteomes" id="UP000256769">
    <property type="component" value="Unassembled WGS sequence"/>
</dbReference>
<feature type="transmembrane region" description="Helical" evidence="10">
    <location>
        <begin position="268"/>
        <end position="286"/>
    </location>
</feature>
<feature type="transmembrane region" description="Helical" evidence="10">
    <location>
        <begin position="31"/>
        <end position="49"/>
    </location>
</feature>
<feature type="transmembrane region" description="Helical" evidence="10">
    <location>
        <begin position="55"/>
        <end position="74"/>
    </location>
</feature>
<feature type="transmembrane region" description="Helical" evidence="10">
    <location>
        <begin position="306"/>
        <end position="330"/>
    </location>
</feature>
<dbReference type="EMBL" id="QNUE01000006">
    <property type="protein sequence ID" value="REC67085.1"/>
    <property type="molecule type" value="Genomic_DNA"/>
</dbReference>
<evidence type="ECO:0000256" key="9">
    <source>
        <dbReference type="ARBA" id="ARBA00023201"/>
    </source>
</evidence>
<evidence type="ECO:0000256" key="1">
    <source>
        <dbReference type="ARBA" id="ARBA00004651"/>
    </source>
</evidence>
<feature type="transmembrane region" description="Helical" evidence="10">
    <location>
        <begin position="156"/>
        <end position="176"/>
    </location>
</feature>
<dbReference type="Pfam" id="PF00999">
    <property type="entry name" value="Na_H_Exchanger"/>
    <property type="match status" value="1"/>
</dbReference>
<comment type="similarity">
    <text evidence="10">Belongs to the monovalent cation:proton antiporter 1 (CPA1) transporter (TC 2.A.36) family.</text>
</comment>
<feature type="transmembrane region" description="Helical" evidence="10">
    <location>
        <begin position="6"/>
        <end position="24"/>
    </location>
</feature>
<evidence type="ECO:0000259" key="11">
    <source>
        <dbReference type="Pfam" id="PF00999"/>
    </source>
</evidence>